<keyword evidence="3" id="KW-1185">Reference proteome</keyword>
<sequence length="486" mass="56193">MEQEEQPIIPKPKPVNLVELALRELGTTPYTKENQIIYIERRIRKAIEHWLPIHIIRIKADLTLLANPAQETLPFLQSQLEQAGQTLKEFDNWRTLRTQSLEQLVIHLISYSHFILDHNKEWLMQETALGANEYVEGWKEFLDCTLPEVRRYEEACGLSAYIDWLKQEIESKQNPKAASIPLLPEVNLKRLEYAYPVKVAMDELEVPKPFTIDNLIADVERRMQEEESLYGIIDASILKEEIKAELRQQINPSEEALPYLKGIYSRYFDFLKANNPSWIEATKLSRQQASKEIAEWGFPIPEKLTSPLTFPVITDQVELRQAWLTFRQATNQDVVYYSHAYAWLDFLEWLKTEMTKQTTPQPISQPQEPTATAASEQQNGKADQPPTSAVFIVPEARAGLYEEITPYVDEAERSVLRGLLEGATLEKPITIHCQQNEFAKVFHLYLKAYQITRKGKLFAHWLCSNFQRNDGGKIVPLTPSTMEAHM</sequence>
<name>A0ABP8NPC3_9BACT</name>
<feature type="region of interest" description="Disordered" evidence="1">
    <location>
        <begin position="357"/>
        <end position="387"/>
    </location>
</feature>
<evidence type="ECO:0000313" key="3">
    <source>
        <dbReference type="Proteomes" id="UP001501175"/>
    </source>
</evidence>
<comment type="caution">
    <text evidence="2">The sequence shown here is derived from an EMBL/GenBank/DDBJ whole genome shotgun (WGS) entry which is preliminary data.</text>
</comment>
<proteinExistence type="predicted"/>
<protein>
    <submittedName>
        <fullName evidence="2">Uncharacterized protein</fullName>
    </submittedName>
</protein>
<dbReference type="Proteomes" id="UP001501175">
    <property type="component" value="Unassembled WGS sequence"/>
</dbReference>
<organism evidence="2 3">
    <name type="scientific">Nibrella saemangeumensis</name>
    <dbReference type="NCBI Taxonomy" id="1084526"/>
    <lineage>
        <taxon>Bacteria</taxon>
        <taxon>Pseudomonadati</taxon>
        <taxon>Bacteroidota</taxon>
        <taxon>Cytophagia</taxon>
        <taxon>Cytophagales</taxon>
        <taxon>Spirosomataceae</taxon>
        <taxon>Nibrella</taxon>
    </lineage>
</organism>
<dbReference type="RefSeq" id="WP_345250031.1">
    <property type="nucleotide sequence ID" value="NZ_BAABHD010000084.1"/>
</dbReference>
<reference evidence="3" key="1">
    <citation type="journal article" date="2019" name="Int. J. Syst. Evol. Microbiol.">
        <title>The Global Catalogue of Microorganisms (GCM) 10K type strain sequencing project: providing services to taxonomists for standard genome sequencing and annotation.</title>
        <authorList>
            <consortium name="The Broad Institute Genomics Platform"/>
            <consortium name="The Broad Institute Genome Sequencing Center for Infectious Disease"/>
            <person name="Wu L."/>
            <person name="Ma J."/>
        </authorList>
    </citation>
    <scope>NUCLEOTIDE SEQUENCE [LARGE SCALE GENOMIC DNA]</scope>
    <source>
        <strain evidence="3">JCM 17927</strain>
    </source>
</reference>
<evidence type="ECO:0000313" key="2">
    <source>
        <dbReference type="EMBL" id="GAA4470441.1"/>
    </source>
</evidence>
<accession>A0ABP8NPC3</accession>
<gene>
    <name evidence="2" type="ORF">GCM10023189_59030</name>
</gene>
<dbReference type="EMBL" id="BAABHD010000084">
    <property type="protein sequence ID" value="GAA4470441.1"/>
    <property type="molecule type" value="Genomic_DNA"/>
</dbReference>
<evidence type="ECO:0000256" key="1">
    <source>
        <dbReference type="SAM" id="MobiDB-lite"/>
    </source>
</evidence>